<sequence length="116" mass="12959">MKHFLLFYVISDVLQFGCDKSNAVLNEGNVGENGALPWLGVLRVHVHITGKDPRIGLTGILLVKANYAISNADDVAKIPKYILRSDSKAMFIATNNTPWYCGVKDLMLHPEYDRQI</sequence>
<dbReference type="EMBL" id="FZQP02000042">
    <property type="protein sequence ID" value="VVC86936.1"/>
    <property type="molecule type" value="Genomic_DNA"/>
</dbReference>
<evidence type="ECO:0000313" key="2">
    <source>
        <dbReference type="Proteomes" id="UP000324832"/>
    </source>
</evidence>
<gene>
    <name evidence="1" type="ORF">LSINAPIS_LOCUS664</name>
</gene>
<evidence type="ECO:0008006" key="3">
    <source>
        <dbReference type="Google" id="ProtNLM"/>
    </source>
</evidence>
<keyword evidence="2" id="KW-1185">Reference proteome</keyword>
<organism evidence="1 2">
    <name type="scientific">Leptidea sinapis</name>
    <dbReference type="NCBI Taxonomy" id="189913"/>
    <lineage>
        <taxon>Eukaryota</taxon>
        <taxon>Metazoa</taxon>
        <taxon>Ecdysozoa</taxon>
        <taxon>Arthropoda</taxon>
        <taxon>Hexapoda</taxon>
        <taxon>Insecta</taxon>
        <taxon>Pterygota</taxon>
        <taxon>Neoptera</taxon>
        <taxon>Endopterygota</taxon>
        <taxon>Lepidoptera</taxon>
        <taxon>Glossata</taxon>
        <taxon>Ditrysia</taxon>
        <taxon>Papilionoidea</taxon>
        <taxon>Pieridae</taxon>
        <taxon>Dismorphiinae</taxon>
        <taxon>Leptidea</taxon>
    </lineage>
</organism>
<reference evidence="1 2" key="1">
    <citation type="submission" date="2017-07" db="EMBL/GenBank/DDBJ databases">
        <authorList>
            <person name="Talla V."/>
            <person name="Backstrom N."/>
        </authorList>
    </citation>
    <scope>NUCLEOTIDE SEQUENCE [LARGE SCALE GENOMIC DNA]</scope>
</reference>
<evidence type="ECO:0000313" key="1">
    <source>
        <dbReference type="EMBL" id="VVC86936.1"/>
    </source>
</evidence>
<accession>A0A5E4PLU8</accession>
<dbReference type="AlphaFoldDB" id="A0A5E4PLU8"/>
<dbReference type="Proteomes" id="UP000324832">
    <property type="component" value="Unassembled WGS sequence"/>
</dbReference>
<name>A0A5E4PLU8_9NEOP</name>
<protein>
    <recommendedName>
        <fullName evidence="3">Peptidase S1 domain-containing protein</fullName>
    </recommendedName>
</protein>
<proteinExistence type="predicted"/>